<dbReference type="InterPro" id="IPR016187">
    <property type="entry name" value="CTDL_fold"/>
</dbReference>
<sequence>MGEFLKFKFRASFKREHFERFELTGAINTVIVSTKIGCFETCFLDNSCLSLFYNDNTKQCVLHSKDFMFKSPQRSGTGWTHYVIDGLGQCPLGALLYRPLDFCYTVKTIHVMIYADIKQGCTNQGASLAVVDSPQKQFYFERIFVGRPHERVCIAGEKQNDLITWELDDGTPLQYFNWAITDPDGGVLQRCLVLTADDTWFDTECNRNDPWTGRCPFGALLYRTLDFCYIVNQSNVTVFKDIKQDCKNKGGSLAVVDSQQKQSYFEHFLAGRPHFRVPIAGESQNAKDWKLDDGTPLQYFNWSPKEPDDNNQQCLELYIQDKWYDIECKRKHPSVYVCEINVI</sequence>
<name>A0A6J8CNW0_MYTCO</name>
<dbReference type="SUPFAM" id="SSF56436">
    <property type="entry name" value="C-type lectin-like"/>
    <property type="match status" value="2"/>
</dbReference>
<feature type="domain" description="C-type lectin" evidence="5">
    <location>
        <begin position="103"/>
        <end position="214"/>
    </location>
</feature>
<proteinExistence type="predicted"/>
<dbReference type="OrthoDB" id="6162817at2759"/>
<dbReference type="Pfam" id="PF00059">
    <property type="entry name" value="Lectin_C"/>
    <property type="match status" value="2"/>
</dbReference>
<dbReference type="Gene3D" id="3.10.100.10">
    <property type="entry name" value="Mannose-Binding Protein A, subunit A"/>
    <property type="match status" value="2"/>
</dbReference>
<evidence type="ECO:0000259" key="5">
    <source>
        <dbReference type="PROSITE" id="PS50041"/>
    </source>
</evidence>
<dbReference type="InterPro" id="IPR003609">
    <property type="entry name" value="Pan_app"/>
</dbReference>
<dbReference type="Pfam" id="PF00024">
    <property type="entry name" value="PAN_1"/>
    <property type="match status" value="1"/>
</dbReference>
<reference evidence="6 7" key="1">
    <citation type="submission" date="2020-06" db="EMBL/GenBank/DDBJ databases">
        <authorList>
            <person name="Li R."/>
            <person name="Bekaert M."/>
        </authorList>
    </citation>
    <scope>NUCLEOTIDE SEQUENCE [LARGE SCALE GENOMIC DNA]</scope>
    <source>
        <strain evidence="7">wild</strain>
    </source>
</reference>
<dbReference type="InterPro" id="IPR016186">
    <property type="entry name" value="C-type_lectin-like/link_sf"/>
</dbReference>
<protein>
    <submittedName>
        <fullName evidence="6">MRC</fullName>
    </submittedName>
</protein>
<dbReference type="AlphaFoldDB" id="A0A6J8CNW0"/>
<evidence type="ECO:0000256" key="1">
    <source>
        <dbReference type="ARBA" id="ARBA00004613"/>
    </source>
</evidence>
<dbReference type="GO" id="GO:0008083">
    <property type="term" value="F:growth factor activity"/>
    <property type="evidence" value="ECO:0007669"/>
    <property type="project" value="TreeGrafter"/>
</dbReference>
<keyword evidence="7" id="KW-1185">Reference proteome</keyword>
<dbReference type="PANTHER" id="PTHR22799:SF1">
    <property type="entry name" value="C-TYPE LECTIN DOMAIN FAMILY 11 MEMBER A"/>
    <property type="match status" value="1"/>
</dbReference>
<dbReference type="PROSITE" id="PS50041">
    <property type="entry name" value="C_TYPE_LECTIN_2"/>
    <property type="match status" value="2"/>
</dbReference>
<dbReference type="SMART" id="SM00034">
    <property type="entry name" value="CLECT"/>
    <property type="match status" value="2"/>
</dbReference>
<dbReference type="GO" id="GO:0030246">
    <property type="term" value="F:carbohydrate binding"/>
    <property type="evidence" value="ECO:0007669"/>
    <property type="project" value="UniProtKB-KW"/>
</dbReference>
<dbReference type="InterPro" id="IPR001304">
    <property type="entry name" value="C-type_lectin-like"/>
</dbReference>
<organism evidence="6 7">
    <name type="scientific">Mytilus coruscus</name>
    <name type="common">Sea mussel</name>
    <dbReference type="NCBI Taxonomy" id="42192"/>
    <lineage>
        <taxon>Eukaryota</taxon>
        <taxon>Metazoa</taxon>
        <taxon>Spiralia</taxon>
        <taxon>Lophotrochozoa</taxon>
        <taxon>Mollusca</taxon>
        <taxon>Bivalvia</taxon>
        <taxon>Autobranchia</taxon>
        <taxon>Pteriomorphia</taxon>
        <taxon>Mytilida</taxon>
        <taxon>Mytiloidea</taxon>
        <taxon>Mytilidae</taxon>
        <taxon>Mytilinae</taxon>
        <taxon>Mytilus</taxon>
    </lineage>
</organism>
<comment type="subcellular location">
    <subcellularLocation>
        <location evidence="1">Secreted</location>
    </subcellularLocation>
</comment>
<evidence type="ECO:0000256" key="3">
    <source>
        <dbReference type="ARBA" id="ARBA00022729"/>
    </source>
</evidence>
<keyword evidence="4" id="KW-0430">Lectin</keyword>
<dbReference type="InterPro" id="IPR051663">
    <property type="entry name" value="CLec_Tetranectin-domain"/>
</dbReference>
<dbReference type="CDD" id="cd00037">
    <property type="entry name" value="CLECT"/>
    <property type="match status" value="2"/>
</dbReference>
<dbReference type="SUPFAM" id="SSF57414">
    <property type="entry name" value="Hairpin loop containing domain-like"/>
    <property type="match status" value="1"/>
</dbReference>
<feature type="domain" description="C-type lectin" evidence="5">
    <location>
        <begin position="224"/>
        <end position="335"/>
    </location>
</feature>
<dbReference type="GO" id="GO:0005615">
    <property type="term" value="C:extracellular space"/>
    <property type="evidence" value="ECO:0007669"/>
    <property type="project" value="TreeGrafter"/>
</dbReference>
<keyword evidence="3" id="KW-0732">Signal</keyword>
<dbReference type="Proteomes" id="UP000507470">
    <property type="component" value="Unassembled WGS sequence"/>
</dbReference>
<accession>A0A6J8CNW0</accession>
<evidence type="ECO:0000313" key="7">
    <source>
        <dbReference type="Proteomes" id="UP000507470"/>
    </source>
</evidence>
<evidence type="ECO:0000256" key="4">
    <source>
        <dbReference type="ARBA" id="ARBA00022734"/>
    </source>
</evidence>
<evidence type="ECO:0000256" key="2">
    <source>
        <dbReference type="ARBA" id="ARBA00022525"/>
    </source>
</evidence>
<dbReference type="PANTHER" id="PTHR22799">
    <property type="entry name" value="TETRANECTIN-RELATED"/>
    <property type="match status" value="1"/>
</dbReference>
<gene>
    <name evidence="6" type="ORF">MCOR_31584</name>
</gene>
<dbReference type="EMBL" id="CACVKT020005665">
    <property type="protein sequence ID" value="CAC5397116.1"/>
    <property type="molecule type" value="Genomic_DNA"/>
</dbReference>
<keyword evidence="2" id="KW-0964">Secreted</keyword>
<evidence type="ECO:0000313" key="6">
    <source>
        <dbReference type="EMBL" id="CAC5397116.1"/>
    </source>
</evidence>